<dbReference type="Pfam" id="PF23546">
    <property type="entry name" value="Zn_ribbon_TOP3B"/>
    <property type="match status" value="1"/>
</dbReference>
<dbReference type="AlphaFoldDB" id="G0QK41"/>
<evidence type="ECO:0000256" key="3">
    <source>
        <dbReference type="ARBA" id="ARBA00009446"/>
    </source>
</evidence>
<dbReference type="InterPro" id="IPR023405">
    <property type="entry name" value="Topo_IA_core_domain"/>
</dbReference>
<keyword evidence="14" id="KW-1185">Reference proteome</keyword>
<evidence type="ECO:0000256" key="7">
    <source>
        <dbReference type="ARBA" id="ARBA00023029"/>
    </source>
</evidence>
<dbReference type="CDD" id="cd03362">
    <property type="entry name" value="TOPRIM_TopoIA_TopoIII"/>
    <property type="match status" value="1"/>
</dbReference>
<evidence type="ECO:0000313" key="14">
    <source>
        <dbReference type="Proteomes" id="UP000008983"/>
    </source>
</evidence>
<dbReference type="GeneID" id="14910603"/>
<dbReference type="Pfam" id="PF01131">
    <property type="entry name" value="Topoisom_bac"/>
    <property type="match status" value="1"/>
</dbReference>
<dbReference type="EMBL" id="GL983126">
    <property type="protein sequence ID" value="EGR34411.1"/>
    <property type="molecule type" value="Genomic_DNA"/>
</dbReference>
<dbReference type="PROSITE" id="PS00396">
    <property type="entry name" value="TOPO_IA_1"/>
    <property type="match status" value="1"/>
</dbReference>
<dbReference type="InterPro" id="IPR056452">
    <property type="entry name" value="Zn_ribbon_TOP3B"/>
</dbReference>
<evidence type="ECO:0000256" key="4">
    <source>
        <dbReference type="ARBA" id="ARBA00012891"/>
    </source>
</evidence>
<accession>G0QK41</accession>
<dbReference type="Gene3D" id="3.40.50.140">
    <property type="match status" value="1"/>
</dbReference>
<keyword evidence="6" id="KW-0862">Zinc</keyword>
<comment type="similarity">
    <text evidence="3 10">Belongs to the type IA topoisomerase family.</text>
</comment>
<sequence>EQYIPKNYNLNHNKVSKKEYKQPEDQQYYLNEDRIYYQHKNAFQNQKQNSQNFPKVLMVTEKPSIAKTLAEALSDGSSRQRQGYSKYLPVHEFQGNIFNQNAFIRITSVAGHVYSLDFTRDYSNWDRTDPIELFKAKTQKIESNPQQKVIKHLEQESKDCSYLVLWLDNDREGENICFEVKRICEPQMIKENTNKLQTLRAKFSSLTKKDLKEAYQKIIDPPNLNDCLAVDARQIIDLKVGVAFSRFQTTYFRKKYPDLNEKMITYGPCQTPTLGFCVRREDEIKSFKPKLFYRLLIQFRKKDEQIDTQAVFENGNIFNQQEANSLLTKIIKQKEGQVFDVFSEKGIKGRPEGLNTVQLLKMGSSYLHLSPQQTMHVAEKLYLQGFITYPRTESTSYAKNFPFEDICRSLCQLKNSQVSQDAQLLFRNGIYKPKQGVDIGDHPPITPTNYVPSNNQLRNEESNLYEYVCKHFMASISADCSFMKSQISINVNGLNFKCTGVQIINKGFIEIMDWISISENNLPIGILKGNKVEITTTRLEQEYQTPPGYLTETELINLMEKNKIGTDASLATHINTICEREYVKISGNNRQLIPSDMGRCLIKGYQLIDESLVLPEIRSQIENQVDQIAKGYSLFSSYYKNVEDQLVQAKPFSKCGQCKRFMKIIEKAGKFFCEQCQINLIVPTGGKYKIVGEKYCPYDGYQVVFFTSANPPNVSFDLCPKCYTQSPLIDSDQVTCSICTNEQCQYSTNNRKELYENVCFFCDEELSKELKITQYTEKKNRRNRKHTKK</sequence>
<protein>
    <recommendedName>
        <fullName evidence="4 10">DNA topoisomerase</fullName>
        <ecNumber evidence="4 10">5.6.2.1</ecNumber>
    </recommendedName>
</protein>
<comment type="cofactor">
    <cofactor evidence="2">
        <name>Mg(2+)</name>
        <dbReference type="ChEBI" id="CHEBI:18420"/>
    </cofactor>
</comment>
<dbReference type="InterPro" id="IPR000380">
    <property type="entry name" value="Topo_IA"/>
</dbReference>
<comment type="function">
    <text evidence="10">Introduces a single-strand break via transesterification at a target site in duplex DNA. Releases the supercoiling and torsional tension of DNA introduced during the DNA replication and transcription by transiently cleaving and rejoining one strand of the DNA duplex. The scissile phosphodiester is attacked by the catalytic tyrosine of the enzyme, resulting in the formation of a DNA-(5'-phosphotyrosyl)-enzyme intermediate and the expulsion of a 3'-OH DNA strand.</text>
</comment>
<dbReference type="SMART" id="SM00437">
    <property type="entry name" value="TOP1Ac"/>
    <property type="match status" value="1"/>
</dbReference>
<dbReference type="SMART" id="SM00436">
    <property type="entry name" value="TOP1Bc"/>
    <property type="match status" value="1"/>
</dbReference>
<dbReference type="PRINTS" id="PR00417">
    <property type="entry name" value="PRTPISMRASEI"/>
</dbReference>
<dbReference type="GO" id="GO:0006310">
    <property type="term" value="P:DNA recombination"/>
    <property type="evidence" value="ECO:0007669"/>
    <property type="project" value="TreeGrafter"/>
</dbReference>
<dbReference type="InterPro" id="IPR034144">
    <property type="entry name" value="TOPRIM_TopoIII"/>
</dbReference>
<dbReference type="InterPro" id="IPR023406">
    <property type="entry name" value="Topo_IA_AS"/>
</dbReference>
<dbReference type="FunFam" id="3.40.50.140:FF:000003">
    <property type="entry name" value="DNA topoisomerase"/>
    <property type="match status" value="1"/>
</dbReference>
<dbReference type="Gene3D" id="2.70.20.10">
    <property type="entry name" value="Topoisomerase I, domain 3"/>
    <property type="match status" value="1"/>
</dbReference>
<dbReference type="Gene3D" id="1.10.460.10">
    <property type="entry name" value="Topoisomerase I, domain 2"/>
    <property type="match status" value="1"/>
</dbReference>
<dbReference type="InterPro" id="IPR003601">
    <property type="entry name" value="Topo_IA_2"/>
</dbReference>
<dbReference type="InterPro" id="IPR013824">
    <property type="entry name" value="Topo_IA_cen_sub1"/>
</dbReference>
<dbReference type="InParanoid" id="G0QK41"/>
<dbReference type="CDD" id="cd00186">
    <property type="entry name" value="TOP1Ac"/>
    <property type="match status" value="1"/>
</dbReference>
<dbReference type="InterPro" id="IPR013825">
    <property type="entry name" value="Topo_IA_cen_sub2"/>
</dbReference>
<keyword evidence="9 10" id="KW-0413">Isomerase</keyword>
<dbReference type="EC" id="5.6.2.1" evidence="4 10"/>
<name>G0QK41_ICHMU</name>
<organism evidence="13 14">
    <name type="scientific">Ichthyophthirius multifiliis</name>
    <name type="common">White spot disease agent</name>
    <name type="synonym">Ich</name>
    <dbReference type="NCBI Taxonomy" id="5932"/>
    <lineage>
        <taxon>Eukaryota</taxon>
        <taxon>Sar</taxon>
        <taxon>Alveolata</taxon>
        <taxon>Ciliophora</taxon>
        <taxon>Intramacronucleata</taxon>
        <taxon>Oligohymenophorea</taxon>
        <taxon>Hymenostomatida</taxon>
        <taxon>Ophryoglenina</taxon>
        <taxon>Ichthyophthirius</taxon>
    </lineage>
</organism>
<feature type="domain" description="Topo IA-type catalytic" evidence="12">
    <location>
        <begin position="223"/>
        <end position="650"/>
    </location>
</feature>
<dbReference type="GO" id="GO:0005634">
    <property type="term" value="C:nucleus"/>
    <property type="evidence" value="ECO:0007669"/>
    <property type="project" value="TreeGrafter"/>
</dbReference>
<evidence type="ECO:0000313" key="13">
    <source>
        <dbReference type="EMBL" id="EGR34411.1"/>
    </source>
</evidence>
<keyword evidence="8 10" id="KW-0238">DNA-binding</keyword>
<reference evidence="13 14" key="1">
    <citation type="submission" date="2011-07" db="EMBL/GenBank/DDBJ databases">
        <authorList>
            <person name="Coyne R."/>
            <person name="Brami D."/>
            <person name="Johnson J."/>
            <person name="Hostetler J."/>
            <person name="Hannick L."/>
            <person name="Clark T."/>
            <person name="Cassidy-Hanley D."/>
            <person name="Inman J."/>
        </authorList>
    </citation>
    <scope>NUCLEOTIDE SEQUENCE [LARGE SCALE GENOMIC DNA]</scope>
    <source>
        <strain evidence="13 14">G5</strain>
    </source>
</reference>
<keyword evidence="7 10" id="KW-0799">Topoisomerase</keyword>
<dbReference type="Pfam" id="PF01751">
    <property type="entry name" value="Toprim"/>
    <property type="match status" value="1"/>
</dbReference>
<dbReference type="InterPro" id="IPR013826">
    <property type="entry name" value="Topo_IA_cen_sub3"/>
</dbReference>
<dbReference type="GO" id="GO:0046872">
    <property type="term" value="F:metal ion binding"/>
    <property type="evidence" value="ECO:0007669"/>
    <property type="project" value="UniProtKB-KW"/>
</dbReference>
<evidence type="ECO:0000256" key="5">
    <source>
        <dbReference type="ARBA" id="ARBA00022723"/>
    </source>
</evidence>
<dbReference type="OrthoDB" id="430051at2759"/>
<evidence type="ECO:0000256" key="2">
    <source>
        <dbReference type="ARBA" id="ARBA00001946"/>
    </source>
</evidence>
<feature type="domain" description="Toprim" evidence="11">
    <location>
        <begin position="55"/>
        <end position="204"/>
    </location>
</feature>
<dbReference type="InterPro" id="IPR013497">
    <property type="entry name" value="Topo_IA_cen"/>
</dbReference>
<evidence type="ECO:0000256" key="1">
    <source>
        <dbReference type="ARBA" id="ARBA00000213"/>
    </source>
</evidence>
<gene>
    <name evidence="13" type="ORF">IMG5_012580</name>
</gene>
<dbReference type="InterPro" id="IPR006171">
    <property type="entry name" value="TOPRIM_dom"/>
</dbReference>
<dbReference type="SMART" id="SM00493">
    <property type="entry name" value="TOPRIM"/>
    <property type="match status" value="1"/>
</dbReference>
<dbReference type="FunFam" id="1.10.290.10:FF:000003">
    <property type="entry name" value="DNA topoisomerase"/>
    <property type="match status" value="1"/>
</dbReference>
<evidence type="ECO:0000259" key="11">
    <source>
        <dbReference type="PROSITE" id="PS50880"/>
    </source>
</evidence>
<proteinExistence type="inferred from homology"/>
<dbReference type="PANTHER" id="PTHR11390:SF20">
    <property type="entry name" value="DNA TOPOISOMERASE 3-BETA-1"/>
    <property type="match status" value="1"/>
</dbReference>
<dbReference type="STRING" id="857967.G0QK41"/>
<dbReference type="GO" id="GO:0003917">
    <property type="term" value="F:DNA topoisomerase type I (single strand cut, ATP-independent) activity"/>
    <property type="evidence" value="ECO:0007669"/>
    <property type="project" value="UniProtKB-EC"/>
</dbReference>
<dbReference type="GO" id="GO:0006265">
    <property type="term" value="P:DNA topological change"/>
    <property type="evidence" value="ECO:0007669"/>
    <property type="project" value="InterPro"/>
</dbReference>
<evidence type="ECO:0000256" key="8">
    <source>
        <dbReference type="ARBA" id="ARBA00023125"/>
    </source>
</evidence>
<dbReference type="InterPro" id="IPR003602">
    <property type="entry name" value="Topo_IA_DNA-bd_dom"/>
</dbReference>
<dbReference type="PANTHER" id="PTHR11390">
    <property type="entry name" value="PROKARYOTIC DNA TOPOISOMERASE"/>
    <property type="match status" value="1"/>
</dbReference>
<feature type="non-terminal residue" evidence="13">
    <location>
        <position position="1"/>
    </location>
</feature>
<dbReference type="eggNOG" id="KOG1957">
    <property type="taxonomic scope" value="Eukaryota"/>
</dbReference>
<dbReference type="PROSITE" id="PS50880">
    <property type="entry name" value="TOPRIM"/>
    <property type="match status" value="1"/>
</dbReference>
<dbReference type="SUPFAM" id="SSF56712">
    <property type="entry name" value="Prokaryotic type I DNA topoisomerase"/>
    <property type="match status" value="1"/>
</dbReference>
<dbReference type="Gene3D" id="1.10.290.10">
    <property type="entry name" value="Topoisomerase I, domain 4"/>
    <property type="match status" value="1"/>
</dbReference>
<comment type="catalytic activity">
    <reaction evidence="1 10">
        <text>ATP-independent breakage of single-stranded DNA, followed by passage and rejoining.</text>
        <dbReference type="EC" id="5.6.2.1"/>
    </reaction>
</comment>
<evidence type="ECO:0000256" key="9">
    <source>
        <dbReference type="ARBA" id="ARBA00023235"/>
    </source>
</evidence>
<dbReference type="GO" id="GO:0006281">
    <property type="term" value="P:DNA repair"/>
    <property type="evidence" value="ECO:0007669"/>
    <property type="project" value="TreeGrafter"/>
</dbReference>
<dbReference type="RefSeq" id="XP_004039715.1">
    <property type="nucleotide sequence ID" value="XM_004039667.1"/>
</dbReference>
<keyword evidence="5" id="KW-0479">Metal-binding</keyword>
<evidence type="ECO:0000256" key="10">
    <source>
        <dbReference type="RuleBase" id="RU362092"/>
    </source>
</evidence>
<dbReference type="FunCoup" id="G0QK41">
    <property type="interactions" value="551"/>
</dbReference>
<evidence type="ECO:0000259" key="12">
    <source>
        <dbReference type="PROSITE" id="PS52039"/>
    </source>
</evidence>
<dbReference type="PROSITE" id="PS52039">
    <property type="entry name" value="TOPO_IA_2"/>
    <property type="match status" value="1"/>
</dbReference>
<evidence type="ECO:0000256" key="6">
    <source>
        <dbReference type="ARBA" id="ARBA00022833"/>
    </source>
</evidence>
<dbReference type="GO" id="GO:0003677">
    <property type="term" value="F:DNA binding"/>
    <property type="evidence" value="ECO:0007669"/>
    <property type="project" value="UniProtKB-KW"/>
</dbReference>
<dbReference type="Proteomes" id="UP000008983">
    <property type="component" value="Unassembled WGS sequence"/>
</dbReference>
<dbReference type="OMA" id="GKWSFAN"/>